<protein>
    <submittedName>
        <fullName evidence="1">Uncharacterized protein</fullName>
    </submittedName>
</protein>
<accession>A0A4Y2C8C4</accession>
<sequence length="122" mass="12914">MDKVTVITRKELSRPCLGVRGQLNEGRLDSNMGTDSGILLAINAKGPTLPAGGIEVEVTQPTPLLYPLGQSFNPCLQINVTVGYILHGVGFELASPNPCLQINVTKGYVLHGVGFELASPKS</sequence>
<dbReference type="Proteomes" id="UP000499080">
    <property type="component" value="Unassembled WGS sequence"/>
</dbReference>
<reference evidence="1 2" key="1">
    <citation type="journal article" date="2019" name="Sci. Rep.">
        <title>Orb-weaving spider Araneus ventricosus genome elucidates the spidroin gene catalogue.</title>
        <authorList>
            <person name="Kono N."/>
            <person name="Nakamura H."/>
            <person name="Ohtoshi R."/>
            <person name="Moran D.A.P."/>
            <person name="Shinohara A."/>
            <person name="Yoshida Y."/>
            <person name="Fujiwara M."/>
            <person name="Mori M."/>
            <person name="Tomita M."/>
            <person name="Arakawa K."/>
        </authorList>
    </citation>
    <scope>NUCLEOTIDE SEQUENCE [LARGE SCALE GENOMIC DNA]</scope>
</reference>
<organism evidence="1 2">
    <name type="scientific">Araneus ventricosus</name>
    <name type="common">Orbweaver spider</name>
    <name type="synonym">Epeira ventricosa</name>
    <dbReference type="NCBI Taxonomy" id="182803"/>
    <lineage>
        <taxon>Eukaryota</taxon>
        <taxon>Metazoa</taxon>
        <taxon>Ecdysozoa</taxon>
        <taxon>Arthropoda</taxon>
        <taxon>Chelicerata</taxon>
        <taxon>Arachnida</taxon>
        <taxon>Araneae</taxon>
        <taxon>Araneomorphae</taxon>
        <taxon>Entelegynae</taxon>
        <taxon>Araneoidea</taxon>
        <taxon>Araneidae</taxon>
        <taxon>Araneus</taxon>
    </lineage>
</organism>
<comment type="caution">
    <text evidence="1">The sequence shown here is derived from an EMBL/GenBank/DDBJ whole genome shotgun (WGS) entry which is preliminary data.</text>
</comment>
<name>A0A4Y2C8C4_ARAVE</name>
<evidence type="ECO:0000313" key="2">
    <source>
        <dbReference type="Proteomes" id="UP000499080"/>
    </source>
</evidence>
<proteinExistence type="predicted"/>
<gene>
    <name evidence="1" type="ORF">AVEN_118027_1</name>
</gene>
<dbReference type="EMBL" id="BGPR01000159">
    <property type="protein sequence ID" value="GBM00682.1"/>
    <property type="molecule type" value="Genomic_DNA"/>
</dbReference>
<evidence type="ECO:0000313" key="1">
    <source>
        <dbReference type="EMBL" id="GBM00682.1"/>
    </source>
</evidence>
<dbReference type="AlphaFoldDB" id="A0A4Y2C8C4"/>
<keyword evidence="2" id="KW-1185">Reference proteome</keyword>